<keyword evidence="2" id="KW-1185">Reference proteome</keyword>
<comment type="caution">
    <text evidence="1">The sequence shown here is derived from an EMBL/GenBank/DDBJ whole genome shotgun (WGS) entry which is preliminary data.</text>
</comment>
<dbReference type="EMBL" id="JAXCGZ010011645">
    <property type="protein sequence ID" value="KAK7074361.1"/>
    <property type="molecule type" value="Genomic_DNA"/>
</dbReference>
<protein>
    <submittedName>
        <fullName evidence="1">Uncharacterized protein</fullName>
    </submittedName>
</protein>
<evidence type="ECO:0000313" key="2">
    <source>
        <dbReference type="Proteomes" id="UP001381693"/>
    </source>
</evidence>
<evidence type="ECO:0000313" key="1">
    <source>
        <dbReference type="EMBL" id="KAK7074361.1"/>
    </source>
</evidence>
<dbReference type="Proteomes" id="UP001381693">
    <property type="component" value="Unassembled WGS sequence"/>
</dbReference>
<dbReference type="AlphaFoldDB" id="A0AAN8ZZC3"/>
<reference evidence="1 2" key="1">
    <citation type="submission" date="2023-11" db="EMBL/GenBank/DDBJ databases">
        <title>Halocaridina rubra genome assembly.</title>
        <authorList>
            <person name="Smith C."/>
        </authorList>
    </citation>
    <scope>NUCLEOTIDE SEQUENCE [LARGE SCALE GENOMIC DNA]</scope>
    <source>
        <strain evidence="1">EP-1</strain>
        <tissue evidence="1">Whole</tissue>
    </source>
</reference>
<proteinExistence type="predicted"/>
<organism evidence="1 2">
    <name type="scientific">Halocaridina rubra</name>
    <name type="common">Hawaiian red shrimp</name>
    <dbReference type="NCBI Taxonomy" id="373956"/>
    <lineage>
        <taxon>Eukaryota</taxon>
        <taxon>Metazoa</taxon>
        <taxon>Ecdysozoa</taxon>
        <taxon>Arthropoda</taxon>
        <taxon>Crustacea</taxon>
        <taxon>Multicrustacea</taxon>
        <taxon>Malacostraca</taxon>
        <taxon>Eumalacostraca</taxon>
        <taxon>Eucarida</taxon>
        <taxon>Decapoda</taxon>
        <taxon>Pleocyemata</taxon>
        <taxon>Caridea</taxon>
        <taxon>Atyoidea</taxon>
        <taxon>Atyidae</taxon>
        <taxon>Halocaridina</taxon>
    </lineage>
</organism>
<gene>
    <name evidence="1" type="ORF">SK128_003911</name>
</gene>
<accession>A0AAN8ZZC3</accession>
<sequence>MTSRGDELDEEMELVEDLTLQVYRSHPGLLSKGFALSHPPTIHQALDGVIPFRSVTISYEFYSLYSQ</sequence>
<name>A0AAN8ZZC3_HALRR</name>